<dbReference type="AlphaFoldDB" id="A0A451BEN8"/>
<dbReference type="EMBL" id="CAADFQ010000061">
    <property type="protein sequence ID" value="VFK34107.1"/>
    <property type="molecule type" value="Genomic_DNA"/>
</dbReference>
<keyword evidence="2" id="KW-1133">Transmembrane helix</keyword>
<evidence type="ECO:0000256" key="2">
    <source>
        <dbReference type="SAM" id="Phobius"/>
    </source>
</evidence>
<sequence length="73" mass="7604">MKDKKQRTEEENTRTTGAVMGGAILGASIYGPVGAIIGGIVGAVLGESVNDSRRGHDDGPPKSNRPGENHRYG</sequence>
<keyword evidence="2" id="KW-0472">Membrane</keyword>
<keyword evidence="2" id="KW-0812">Transmembrane</keyword>
<evidence type="ECO:0008006" key="6">
    <source>
        <dbReference type="Google" id="ProtNLM"/>
    </source>
</evidence>
<evidence type="ECO:0000313" key="4">
    <source>
        <dbReference type="EMBL" id="VFK34107.1"/>
    </source>
</evidence>
<accession>A0A451BEN8</accession>
<name>A0A451BEN8_9GAMM</name>
<evidence type="ECO:0000256" key="1">
    <source>
        <dbReference type="SAM" id="MobiDB-lite"/>
    </source>
</evidence>
<feature type="transmembrane region" description="Helical" evidence="2">
    <location>
        <begin position="21"/>
        <end position="45"/>
    </location>
</feature>
<dbReference type="EMBL" id="CAADFO010000007">
    <property type="protein sequence ID" value="VFK24050.1"/>
    <property type="molecule type" value="Genomic_DNA"/>
</dbReference>
<organism evidence="5">
    <name type="scientific">Candidatus Kentrum sp. MB</name>
    <dbReference type="NCBI Taxonomy" id="2138164"/>
    <lineage>
        <taxon>Bacteria</taxon>
        <taxon>Pseudomonadati</taxon>
        <taxon>Pseudomonadota</taxon>
        <taxon>Gammaproteobacteria</taxon>
        <taxon>Candidatus Kentrum</taxon>
    </lineage>
</organism>
<gene>
    <name evidence="3" type="ORF">BECKMB1821G_GA0114241_100714</name>
    <name evidence="5" type="ORF">BECKMB1821H_GA0114242_10727</name>
    <name evidence="4" type="ORF">BECKMB1821I_GA0114274_10617</name>
</gene>
<evidence type="ECO:0000313" key="3">
    <source>
        <dbReference type="EMBL" id="VFK24050.1"/>
    </source>
</evidence>
<feature type="region of interest" description="Disordered" evidence="1">
    <location>
        <begin position="49"/>
        <end position="73"/>
    </location>
</feature>
<feature type="compositionally biased region" description="Basic and acidic residues" evidence="1">
    <location>
        <begin position="50"/>
        <end position="73"/>
    </location>
</feature>
<protein>
    <recommendedName>
        <fullName evidence="6">Glycine zipper</fullName>
    </recommendedName>
</protein>
<dbReference type="EMBL" id="CAADGH010000072">
    <property type="protein sequence ID" value="VFK76742.1"/>
    <property type="molecule type" value="Genomic_DNA"/>
</dbReference>
<reference evidence="5" key="1">
    <citation type="submission" date="2019-02" db="EMBL/GenBank/DDBJ databases">
        <authorList>
            <person name="Gruber-Vodicka R. H."/>
            <person name="Seah K. B. B."/>
        </authorList>
    </citation>
    <scope>NUCLEOTIDE SEQUENCE</scope>
    <source>
        <strain evidence="3">BECK_BZ197</strain>
        <strain evidence="5">BECK_BZ198</strain>
        <strain evidence="4">BECK_BZ199</strain>
    </source>
</reference>
<proteinExistence type="predicted"/>
<evidence type="ECO:0000313" key="5">
    <source>
        <dbReference type="EMBL" id="VFK76742.1"/>
    </source>
</evidence>